<reference evidence="3 4" key="1">
    <citation type="journal article" date="2023" name="bioRxiv">
        <title>Genome report: Whole genome sequence and annotation of Penstemon davidsonii.</title>
        <authorList>
            <person name="Ostevik K.L."/>
            <person name="Alabady M."/>
            <person name="Zhang M."/>
            <person name="Rausher M.D."/>
        </authorList>
    </citation>
    <scope>NUCLEOTIDE SEQUENCE [LARGE SCALE GENOMIC DNA]</scope>
    <source>
        <strain evidence="3">DNT005</strain>
        <tissue evidence="3">Whole leaf</tissue>
    </source>
</reference>
<feature type="compositionally biased region" description="Basic residues" evidence="2">
    <location>
        <begin position="554"/>
        <end position="563"/>
    </location>
</feature>
<feature type="coiled-coil region" evidence="1">
    <location>
        <begin position="5"/>
        <end position="62"/>
    </location>
</feature>
<dbReference type="PANTHER" id="PTHR33566">
    <property type="entry name" value="EN/SPM-LIKE TRANSPOSON-RELATED"/>
    <property type="match status" value="1"/>
</dbReference>
<comment type="caution">
    <text evidence="3">The sequence shown here is derived from an EMBL/GenBank/DDBJ whole genome shotgun (WGS) entry which is preliminary data.</text>
</comment>
<feature type="compositionally biased region" description="Basic and acidic residues" evidence="2">
    <location>
        <begin position="125"/>
        <end position="148"/>
    </location>
</feature>
<dbReference type="EMBL" id="JAYDYQ010001087">
    <property type="protein sequence ID" value="KAK4489726.1"/>
    <property type="molecule type" value="Genomic_DNA"/>
</dbReference>
<feature type="region of interest" description="Disordered" evidence="2">
    <location>
        <begin position="118"/>
        <end position="183"/>
    </location>
</feature>
<accession>A0ABR0DL99</accession>
<keyword evidence="4" id="KW-1185">Reference proteome</keyword>
<feature type="region of interest" description="Disordered" evidence="2">
    <location>
        <begin position="542"/>
        <end position="565"/>
    </location>
</feature>
<organism evidence="3 4">
    <name type="scientific">Penstemon davidsonii</name>
    <dbReference type="NCBI Taxonomy" id="160366"/>
    <lineage>
        <taxon>Eukaryota</taxon>
        <taxon>Viridiplantae</taxon>
        <taxon>Streptophyta</taxon>
        <taxon>Embryophyta</taxon>
        <taxon>Tracheophyta</taxon>
        <taxon>Spermatophyta</taxon>
        <taxon>Magnoliopsida</taxon>
        <taxon>eudicotyledons</taxon>
        <taxon>Gunneridae</taxon>
        <taxon>Pentapetalae</taxon>
        <taxon>asterids</taxon>
        <taxon>lamiids</taxon>
        <taxon>Lamiales</taxon>
        <taxon>Plantaginaceae</taxon>
        <taxon>Cheloneae</taxon>
        <taxon>Penstemon</taxon>
    </lineage>
</organism>
<feature type="region of interest" description="Disordered" evidence="2">
    <location>
        <begin position="635"/>
        <end position="660"/>
    </location>
</feature>
<sequence>MMKNNKNVVDAFAKLKEEMTVLKKQNSLLKLKVERPQESAEYKQLAHENESLKAECEVYKGKIMEPENIISTHDKSSVASVNTLSEQKLPLVKESFEPNRTEKFVSADNSSVILYVQTPKPTSLGKEKKEMKSPRAKKGKEPKIEKQTSKAKQQNSPKKSTDKSKTNQTSKKSKSSVKEQKLEDDIKELGQKIKHHEDNIKYLKTLKNKLDDSILDMQVCLFIILIDLVLIVSLGKHHTSSSTSINEDTEDDTIQHILKYENSAAALLCRTRSKPEALQVSDNPFTEDVLGIVATLGKVDDDNLSRLVYFYFSQKYLGMETMLALVCKTYEGYKALEAYNKDSPLDDRSLVICLENLRPYTGEFLADDPQQRLGILKPKSINGETPSGFLGFAVNMVFIDYTKLYGVSKSGYNLRETLFYNLFSTLQVYRSRKDMINALPWISNGAVSLDGGMIRSPGVFSLGHHLGDIDVKFPCGPKNLNLHESYYEIENRMKETKWKKGRAFEDMQTEQALLDRARYNYETKKQEFVAYIAQSSFQATETPTVGQNSGRPIGTKKVKKGKVKASTSSDVENQFVEILRRMSETQLILKVGRERRHAEMLELQARDEEHRILAMDCSSFTPDTKLYWKKKRQEIMQKKLPRNSSGGSSNPGDDDFDPRN</sequence>
<evidence type="ECO:0000313" key="3">
    <source>
        <dbReference type="EMBL" id="KAK4489726.1"/>
    </source>
</evidence>
<gene>
    <name evidence="3" type="ORF">RD792_000361</name>
</gene>
<evidence type="ECO:0000256" key="1">
    <source>
        <dbReference type="SAM" id="Coils"/>
    </source>
</evidence>
<dbReference type="PANTHER" id="PTHR33566:SF6">
    <property type="entry name" value="PROTEIN DEFECTIVE IN MERISTEM SILENCING 3"/>
    <property type="match status" value="1"/>
</dbReference>
<keyword evidence="1" id="KW-0175">Coiled coil</keyword>
<dbReference type="Proteomes" id="UP001291926">
    <property type="component" value="Unassembled WGS sequence"/>
</dbReference>
<name>A0ABR0DL99_9LAMI</name>
<evidence type="ECO:0000256" key="2">
    <source>
        <dbReference type="SAM" id="MobiDB-lite"/>
    </source>
</evidence>
<evidence type="ECO:0000313" key="4">
    <source>
        <dbReference type="Proteomes" id="UP001291926"/>
    </source>
</evidence>
<protein>
    <submittedName>
        <fullName evidence="3">Uncharacterized protein</fullName>
    </submittedName>
</protein>
<proteinExistence type="predicted"/>